<evidence type="ECO:0000313" key="2">
    <source>
        <dbReference type="Proteomes" id="UP001215598"/>
    </source>
</evidence>
<keyword evidence="2" id="KW-1185">Reference proteome</keyword>
<dbReference type="AlphaFoldDB" id="A0AAD7NJE6"/>
<accession>A0AAD7NJE6</accession>
<evidence type="ECO:0000313" key="1">
    <source>
        <dbReference type="EMBL" id="KAJ7763326.1"/>
    </source>
</evidence>
<name>A0AAD7NJE6_9AGAR</name>
<sequence>MCYVRDGEKIQGTGRCVDPISRVRGMLKNDTHMTDVLPDGSEKFQPFVFVEVGQGGLMKARGTRQDGFARCVFRSYQRQIPVALRCRGSVVRDHEGLYFQAVISLLHSLWLLLTLYKCEDCGFFRWVPPPSKDLYNDPFLRNENILSPPPPPPPEIVRIPSGRCSGASVASRPASRTKAIPFSIPMESQSPGTALRGAFNMIYLVEVDHAGCGGRRRVRMENACAGRFDLKVRNLASIRGIQSVQNVVFSCLILDLSSTGRVNGRWFFISAWAACMTPPVVFNSCKLRPRRLRLQFSLIGLTGKVEHTKEPEVIQSVRNTAEEFSRMNGDGRAAIDTVRACREATVTVTMGSLRRPCRGRVTVTKGAVANKTS</sequence>
<protein>
    <submittedName>
        <fullName evidence="1">Uncharacterized protein</fullName>
    </submittedName>
</protein>
<proteinExistence type="predicted"/>
<dbReference type="EMBL" id="JARKIB010000030">
    <property type="protein sequence ID" value="KAJ7763326.1"/>
    <property type="molecule type" value="Genomic_DNA"/>
</dbReference>
<reference evidence="1" key="1">
    <citation type="submission" date="2023-03" db="EMBL/GenBank/DDBJ databases">
        <title>Massive genome expansion in bonnet fungi (Mycena s.s.) driven by repeated elements and novel gene families across ecological guilds.</title>
        <authorList>
            <consortium name="Lawrence Berkeley National Laboratory"/>
            <person name="Harder C.B."/>
            <person name="Miyauchi S."/>
            <person name="Viragh M."/>
            <person name="Kuo A."/>
            <person name="Thoen E."/>
            <person name="Andreopoulos B."/>
            <person name="Lu D."/>
            <person name="Skrede I."/>
            <person name="Drula E."/>
            <person name="Henrissat B."/>
            <person name="Morin E."/>
            <person name="Kohler A."/>
            <person name="Barry K."/>
            <person name="LaButti K."/>
            <person name="Morin E."/>
            <person name="Salamov A."/>
            <person name="Lipzen A."/>
            <person name="Mereny Z."/>
            <person name="Hegedus B."/>
            <person name="Baldrian P."/>
            <person name="Stursova M."/>
            <person name="Weitz H."/>
            <person name="Taylor A."/>
            <person name="Grigoriev I.V."/>
            <person name="Nagy L.G."/>
            <person name="Martin F."/>
            <person name="Kauserud H."/>
        </authorList>
    </citation>
    <scope>NUCLEOTIDE SEQUENCE</scope>
    <source>
        <strain evidence="1">CBHHK182m</strain>
    </source>
</reference>
<gene>
    <name evidence="1" type="ORF">B0H16DRAFT_1455182</name>
</gene>
<organism evidence="1 2">
    <name type="scientific">Mycena metata</name>
    <dbReference type="NCBI Taxonomy" id="1033252"/>
    <lineage>
        <taxon>Eukaryota</taxon>
        <taxon>Fungi</taxon>
        <taxon>Dikarya</taxon>
        <taxon>Basidiomycota</taxon>
        <taxon>Agaricomycotina</taxon>
        <taxon>Agaricomycetes</taxon>
        <taxon>Agaricomycetidae</taxon>
        <taxon>Agaricales</taxon>
        <taxon>Marasmiineae</taxon>
        <taxon>Mycenaceae</taxon>
        <taxon>Mycena</taxon>
    </lineage>
</organism>
<comment type="caution">
    <text evidence="1">The sequence shown here is derived from an EMBL/GenBank/DDBJ whole genome shotgun (WGS) entry which is preliminary data.</text>
</comment>
<dbReference type="Proteomes" id="UP001215598">
    <property type="component" value="Unassembled WGS sequence"/>
</dbReference>